<dbReference type="InterPro" id="IPR050237">
    <property type="entry name" value="ATP-dep_AMP-bd_enzyme"/>
</dbReference>
<dbReference type="Gene3D" id="3.40.50.12780">
    <property type="entry name" value="N-terminal domain of ligase-like"/>
    <property type="match status" value="1"/>
</dbReference>
<accession>X1SER3</accession>
<dbReference type="AlphaFoldDB" id="X1SER3"/>
<dbReference type="InterPro" id="IPR000873">
    <property type="entry name" value="AMP-dep_synth/lig_dom"/>
</dbReference>
<sequence>MRLSVDRPWFKFWPEGVPRHIDYPEIPLFEFLSNAARKYPNNVAFSCRERSLTYAELDILTSKLALGLRELGIKKEDSVALFLPNSPEFVTGYYGILKVGGIVSPVNPLHKEQELKRQLNDSGATAIITNGNLYRIVKAVRSDTGLKTIILTDSERPGEAVSLEEILVKCPSTPPALDLNPKEQIAAIEYTGGTTGFPKGAMLTHYNLVANAIQNASWFGWNSRDIIIGLLPAYHSWGACTCVNSPIYVGARVILLPRLDVDELLMTIEREKATVLYGAASMFISLINNPPISKP</sequence>
<protein>
    <recommendedName>
        <fullName evidence="1">AMP-dependent synthetase/ligase domain-containing protein</fullName>
    </recommendedName>
</protein>
<organism evidence="2">
    <name type="scientific">marine sediment metagenome</name>
    <dbReference type="NCBI Taxonomy" id="412755"/>
    <lineage>
        <taxon>unclassified sequences</taxon>
        <taxon>metagenomes</taxon>
        <taxon>ecological metagenomes</taxon>
    </lineage>
</organism>
<evidence type="ECO:0000259" key="1">
    <source>
        <dbReference type="Pfam" id="PF00501"/>
    </source>
</evidence>
<evidence type="ECO:0000313" key="2">
    <source>
        <dbReference type="EMBL" id="GAI77631.1"/>
    </source>
</evidence>
<dbReference type="SUPFAM" id="SSF56801">
    <property type="entry name" value="Acetyl-CoA synthetase-like"/>
    <property type="match status" value="1"/>
</dbReference>
<dbReference type="PANTHER" id="PTHR43767:SF12">
    <property type="entry name" value="AMP-DEPENDENT SYNTHETASE AND LIGASE"/>
    <property type="match status" value="1"/>
</dbReference>
<dbReference type="Pfam" id="PF00501">
    <property type="entry name" value="AMP-binding"/>
    <property type="match status" value="1"/>
</dbReference>
<comment type="caution">
    <text evidence="2">The sequence shown here is derived from an EMBL/GenBank/DDBJ whole genome shotgun (WGS) entry which is preliminary data.</text>
</comment>
<reference evidence="2" key="1">
    <citation type="journal article" date="2014" name="Front. Microbiol.">
        <title>High frequency of phylogenetically diverse reductive dehalogenase-homologous genes in deep subseafloor sedimentary metagenomes.</title>
        <authorList>
            <person name="Kawai M."/>
            <person name="Futagami T."/>
            <person name="Toyoda A."/>
            <person name="Takaki Y."/>
            <person name="Nishi S."/>
            <person name="Hori S."/>
            <person name="Arai W."/>
            <person name="Tsubouchi T."/>
            <person name="Morono Y."/>
            <person name="Uchiyama I."/>
            <person name="Ito T."/>
            <person name="Fujiyama A."/>
            <person name="Inagaki F."/>
            <person name="Takami H."/>
        </authorList>
    </citation>
    <scope>NUCLEOTIDE SEQUENCE</scope>
    <source>
        <strain evidence="2">Expedition CK06-06</strain>
    </source>
</reference>
<dbReference type="PANTHER" id="PTHR43767">
    <property type="entry name" value="LONG-CHAIN-FATTY-ACID--COA LIGASE"/>
    <property type="match status" value="1"/>
</dbReference>
<gene>
    <name evidence="2" type="ORF">S12H4_16327</name>
</gene>
<name>X1SER3_9ZZZZ</name>
<dbReference type="InterPro" id="IPR042099">
    <property type="entry name" value="ANL_N_sf"/>
</dbReference>
<dbReference type="EMBL" id="BARW01007892">
    <property type="protein sequence ID" value="GAI77631.1"/>
    <property type="molecule type" value="Genomic_DNA"/>
</dbReference>
<feature type="domain" description="AMP-dependent synthetase/ligase" evidence="1">
    <location>
        <begin position="34"/>
        <end position="291"/>
    </location>
</feature>
<proteinExistence type="predicted"/>